<dbReference type="AlphaFoldDB" id="A0A5N5HT63"/>
<accession>A0A5N5HT63</accession>
<proteinExistence type="predicted"/>
<sequence length="165" mass="18303">MKAGVEGQQSDEEVLSKILEELKQKELPKPSHLHLQPDLCSGKHQFLLLHLLARHLVRIWASQPVMSRVVLHQPLRATGVSGIPIPRPKKVVATKSSHSIHVEVATIAVASGGAGVMLPLLASLPAITSLPELVRKFGQIRTKLRSLRHPSEPQHLQEQHRIFKE</sequence>
<name>A0A5N5HT63_9ROSA</name>
<reference evidence="2" key="2">
    <citation type="submission" date="2019-10" db="EMBL/GenBank/DDBJ databases">
        <title>A de novo genome assembly of a pear dwarfing rootstock.</title>
        <authorList>
            <person name="Wang F."/>
            <person name="Wang J."/>
            <person name="Li S."/>
            <person name="Zhang Y."/>
            <person name="Fang M."/>
            <person name="Ma L."/>
            <person name="Zhao Y."/>
            <person name="Jiang S."/>
        </authorList>
    </citation>
    <scope>NUCLEOTIDE SEQUENCE [LARGE SCALE GENOMIC DNA]</scope>
</reference>
<keyword evidence="2" id="KW-1185">Reference proteome</keyword>
<organism evidence="1 2">
    <name type="scientific">Pyrus ussuriensis x Pyrus communis</name>
    <dbReference type="NCBI Taxonomy" id="2448454"/>
    <lineage>
        <taxon>Eukaryota</taxon>
        <taxon>Viridiplantae</taxon>
        <taxon>Streptophyta</taxon>
        <taxon>Embryophyta</taxon>
        <taxon>Tracheophyta</taxon>
        <taxon>Spermatophyta</taxon>
        <taxon>Magnoliopsida</taxon>
        <taxon>eudicotyledons</taxon>
        <taxon>Gunneridae</taxon>
        <taxon>Pentapetalae</taxon>
        <taxon>rosids</taxon>
        <taxon>fabids</taxon>
        <taxon>Rosales</taxon>
        <taxon>Rosaceae</taxon>
        <taxon>Amygdaloideae</taxon>
        <taxon>Maleae</taxon>
        <taxon>Pyrus</taxon>
    </lineage>
</organism>
<dbReference type="EMBL" id="SMOL01000143">
    <property type="protein sequence ID" value="KAB2630738.1"/>
    <property type="molecule type" value="Genomic_DNA"/>
</dbReference>
<reference evidence="1 2" key="1">
    <citation type="submission" date="2019-09" db="EMBL/GenBank/DDBJ databases">
        <authorList>
            <person name="Ou C."/>
        </authorList>
    </citation>
    <scope>NUCLEOTIDE SEQUENCE [LARGE SCALE GENOMIC DNA]</scope>
    <source>
        <strain evidence="1">S2</strain>
        <tissue evidence="1">Leaf</tissue>
    </source>
</reference>
<comment type="caution">
    <text evidence="1">The sequence shown here is derived from an EMBL/GenBank/DDBJ whole genome shotgun (WGS) entry which is preliminary data.</text>
</comment>
<dbReference type="Proteomes" id="UP000327157">
    <property type="component" value="Chromosome 12"/>
</dbReference>
<evidence type="ECO:0000313" key="1">
    <source>
        <dbReference type="EMBL" id="KAB2630738.1"/>
    </source>
</evidence>
<evidence type="ECO:0000313" key="2">
    <source>
        <dbReference type="Proteomes" id="UP000327157"/>
    </source>
</evidence>
<reference evidence="1 2" key="3">
    <citation type="submission" date="2019-11" db="EMBL/GenBank/DDBJ databases">
        <title>A de novo genome assembly of a pear dwarfing rootstock.</title>
        <authorList>
            <person name="Wang F."/>
            <person name="Wang J."/>
            <person name="Li S."/>
            <person name="Zhang Y."/>
            <person name="Fang M."/>
            <person name="Ma L."/>
            <person name="Zhao Y."/>
            <person name="Jiang S."/>
        </authorList>
    </citation>
    <scope>NUCLEOTIDE SEQUENCE [LARGE SCALE GENOMIC DNA]</scope>
    <source>
        <strain evidence="1">S2</strain>
        <tissue evidence="1">Leaf</tissue>
    </source>
</reference>
<gene>
    <name evidence="1" type="ORF">D8674_008257</name>
</gene>
<protein>
    <submittedName>
        <fullName evidence="1">Uncharacterized protein</fullName>
    </submittedName>
</protein>